<protein>
    <recommendedName>
        <fullName evidence="4">CCHC-type domain-containing protein</fullName>
    </recommendedName>
</protein>
<feature type="compositionally biased region" description="Pro residues" evidence="3">
    <location>
        <begin position="56"/>
        <end position="72"/>
    </location>
</feature>
<comment type="caution">
    <text evidence="5">The sequence shown here is derived from an EMBL/GenBank/DDBJ whole genome shotgun (WGS) entry which is preliminary data.</text>
</comment>
<name>A0A2N5V2J3_9BASI</name>
<feature type="compositionally biased region" description="Polar residues" evidence="3">
    <location>
        <begin position="75"/>
        <end position="106"/>
    </location>
</feature>
<feature type="compositionally biased region" description="Polar residues" evidence="3">
    <location>
        <begin position="542"/>
        <end position="557"/>
    </location>
</feature>
<keyword evidence="2" id="KW-0479">Metal-binding</keyword>
<feature type="region of interest" description="Disordered" evidence="3">
    <location>
        <begin position="1"/>
        <end position="143"/>
    </location>
</feature>
<dbReference type="SMART" id="SM00343">
    <property type="entry name" value="ZnF_C2HC"/>
    <property type="match status" value="1"/>
</dbReference>
<dbReference type="GO" id="GO:0003676">
    <property type="term" value="F:nucleic acid binding"/>
    <property type="evidence" value="ECO:0007669"/>
    <property type="project" value="InterPro"/>
</dbReference>
<gene>
    <name evidence="5" type="ORF">PCANC_13402</name>
</gene>
<dbReference type="GO" id="GO:0006397">
    <property type="term" value="P:mRNA processing"/>
    <property type="evidence" value="ECO:0007669"/>
    <property type="project" value="UniProtKB-KW"/>
</dbReference>
<accession>A0A2N5V2J3</accession>
<feature type="domain" description="CCHC-type" evidence="4">
    <location>
        <begin position="448"/>
        <end position="462"/>
    </location>
</feature>
<feature type="compositionally biased region" description="Polar residues" evidence="3">
    <location>
        <begin position="1"/>
        <end position="26"/>
    </location>
</feature>
<dbReference type="OrthoDB" id="2517831at2759"/>
<sequence length="637" mass="71320">MSNEQPPSASPSGTNSPNVRSQTGLSTPELIRIQAQMKQDHIAMPYLTAGQSKQPPRQPTPPANTHQYPPPFARTTDSSVIPTSTHEPIPTTNLPIQTNPPLVSSQPNPPTTSAQTSLPPSASSSTSSNPTIRPPAGYLPMTNTQQEYPHIKPNFQPPPDPRFTHSADVYQQTYTPDVRQEHLQQFLDDTQNKRLADEDRKNAATTINVAVNQIWDRDKLLANGSNFRKWNRRIRELATQFLYNPDFFAKPCTNVYHKRAGRAILLNSVDASLEDELTLCDTSAEVFSNLSTRFSSVCRLAQMASFMKLLWLDPDSSPTISAFAAEIKDTILDLKSLNLVINDDTIMGLILQMNLKDIPVKDEFIRRVEHQMYSDASHRTPSFDELLRLLYVCKRQISFCSSESSNPPSVPTPPYAYNQSEPTEVDTANDTTLLPEGVHANAAKSSNCHICRQPGHWSADCPHCKKPPPNNRTQTHNFNRFPMQHNPPHNPQGYQPYCPIVVSPNFLPYAPPYGPPIPYPSQPFPTTQFIQQAAPPQRQIPNNGTQSTQPKPNINRNRTYDSYRPDYSKPNKITARNIDVGTVNDEIAELQLMGEATADALAVGTKVILDTDAYNHLTGDRNGNVDFSWEEWNNRLR</sequence>
<dbReference type="STRING" id="200324.A0A2N5V2J3"/>
<dbReference type="PROSITE" id="PS50158">
    <property type="entry name" value="ZF_CCHC"/>
    <property type="match status" value="1"/>
</dbReference>
<dbReference type="AlphaFoldDB" id="A0A2N5V2J3"/>
<dbReference type="GO" id="GO:0008270">
    <property type="term" value="F:zinc ion binding"/>
    <property type="evidence" value="ECO:0007669"/>
    <property type="project" value="UniProtKB-KW"/>
</dbReference>
<keyword evidence="1" id="KW-0507">mRNA processing</keyword>
<feature type="compositionally biased region" description="Low complexity" evidence="3">
    <location>
        <begin position="111"/>
        <end position="135"/>
    </location>
</feature>
<dbReference type="InterPro" id="IPR036875">
    <property type="entry name" value="Znf_CCHC_sf"/>
</dbReference>
<evidence type="ECO:0000256" key="1">
    <source>
        <dbReference type="ARBA" id="ARBA00022664"/>
    </source>
</evidence>
<keyword evidence="6" id="KW-1185">Reference proteome</keyword>
<evidence type="ECO:0000256" key="3">
    <source>
        <dbReference type="SAM" id="MobiDB-lite"/>
    </source>
</evidence>
<organism evidence="5 6">
    <name type="scientific">Puccinia coronata f. sp. avenae</name>
    <dbReference type="NCBI Taxonomy" id="200324"/>
    <lineage>
        <taxon>Eukaryota</taxon>
        <taxon>Fungi</taxon>
        <taxon>Dikarya</taxon>
        <taxon>Basidiomycota</taxon>
        <taxon>Pucciniomycotina</taxon>
        <taxon>Pucciniomycetes</taxon>
        <taxon>Pucciniales</taxon>
        <taxon>Pucciniaceae</taxon>
        <taxon>Puccinia</taxon>
    </lineage>
</organism>
<dbReference type="InterPro" id="IPR001878">
    <property type="entry name" value="Znf_CCHC"/>
</dbReference>
<dbReference type="Pfam" id="PF00098">
    <property type="entry name" value="zf-CCHC"/>
    <property type="match status" value="1"/>
</dbReference>
<keyword evidence="2" id="KW-0862">Zinc</keyword>
<keyword evidence="2" id="KW-0863">Zinc-finger</keyword>
<dbReference type="SUPFAM" id="SSF57756">
    <property type="entry name" value="Retrovirus zinc finger-like domains"/>
    <property type="match status" value="1"/>
</dbReference>
<dbReference type="Proteomes" id="UP000235388">
    <property type="component" value="Unassembled WGS sequence"/>
</dbReference>
<evidence type="ECO:0000313" key="6">
    <source>
        <dbReference type="Proteomes" id="UP000235388"/>
    </source>
</evidence>
<evidence type="ECO:0000259" key="4">
    <source>
        <dbReference type="PROSITE" id="PS50158"/>
    </source>
</evidence>
<feature type="compositionally biased region" description="Basic and acidic residues" evidence="3">
    <location>
        <begin position="558"/>
        <end position="569"/>
    </location>
</feature>
<evidence type="ECO:0000313" key="5">
    <source>
        <dbReference type="EMBL" id="PLW44210.1"/>
    </source>
</evidence>
<evidence type="ECO:0000256" key="2">
    <source>
        <dbReference type="PROSITE-ProRule" id="PRU00047"/>
    </source>
</evidence>
<proteinExistence type="predicted"/>
<feature type="region of interest" description="Disordered" evidence="3">
    <location>
        <begin position="533"/>
        <end position="570"/>
    </location>
</feature>
<reference evidence="5 6" key="1">
    <citation type="submission" date="2017-11" db="EMBL/GenBank/DDBJ databases">
        <title>De novo assembly and phasing of dikaryotic genomes from two isolates of Puccinia coronata f. sp. avenae, the causal agent of oat crown rust.</title>
        <authorList>
            <person name="Miller M.E."/>
            <person name="Zhang Y."/>
            <person name="Omidvar V."/>
            <person name="Sperschneider J."/>
            <person name="Schwessinger B."/>
            <person name="Raley C."/>
            <person name="Palmer J.M."/>
            <person name="Garnica D."/>
            <person name="Upadhyaya N."/>
            <person name="Rathjen J."/>
            <person name="Taylor J.M."/>
            <person name="Park R.F."/>
            <person name="Dodds P.N."/>
            <person name="Hirsch C.D."/>
            <person name="Kianian S.F."/>
            <person name="Figueroa M."/>
        </authorList>
    </citation>
    <scope>NUCLEOTIDE SEQUENCE [LARGE SCALE GENOMIC DNA]</scope>
    <source>
        <strain evidence="5">12NC29</strain>
    </source>
</reference>
<dbReference type="EMBL" id="PGCJ01000139">
    <property type="protein sequence ID" value="PLW44210.1"/>
    <property type="molecule type" value="Genomic_DNA"/>
</dbReference>